<dbReference type="EMBL" id="QSLA01000001">
    <property type="protein sequence ID" value="RHF12800.1"/>
    <property type="molecule type" value="Genomic_DNA"/>
</dbReference>
<dbReference type="EMBL" id="VVZX01000036">
    <property type="protein sequence ID" value="KAA5269273.1"/>
    <property type="molecule type" value="Genomic_DNA"/>
</dbReference>
<name>A0A380ZA99_9BACE</name>
<dbReference type="Proteomes" id="UP000335496">
    <property type="component" value="Unassembled WGS sequence"/>
</dbReference>
<evidence type="ECO:0000313" key="5">
    <source>
        <dbReference type="EMBL" id="RYT69091.1"/>
    </source>
</evidence>
<dbReference type="GeneID" id="93069541"/>
<proteinExistence type="predicted"/>
<evidence type="ECO:0000313" key="8">
    <source>
        <dbReference type="Proteomes" id="UP000283538"/>
    </source>
</evidence>
<evidence type="ECO:0000313" key="2">
    <source>
        <dbReference type="EMBL" id="NME84466.1"/>
    </source>
</evidence>
<dbReference type="AlphaFoldDB" id="A0A380ZA99"/>
<accession>A0A380ZA99</accession>
<evidence type="ECO:0000313" key="7">
    <source>
        <dbReference type="Proteomes" id="UP000254424"/>
    </source>
</evidence>
<dbReference type="KEGG" id="beg:INE88_01593"/>
<evidence type="ECO:0000313" key="1">
    <source>
        <dbReference type="EMBL" id="KAA5269273.1"/>
    </source>
</evidence>
<dbReference type="Proteomes" id="UP000291917">
    <property type="component" value="Unassembled WGS sequence"/>
</dbReference>
<evidence type="ECO:0000313" key="6">
    <source>
        <dbReference type="EMBL" id="SUV43400.1"/>
    </source>
</evidence>
<dbReference type="Proteomes" id="UP000679226">
    <property type="component" value="Chromosome"/>
</dbReference>
<dbReference type="EMBL" id="CP072227">
    <property type="protein sequence ID" value="QUT44789.1"/>
    <property type="molecule type" value="Genomic_DNA"/>
</dbReference>
<reference evidence="2 11" key="5">
    <citation type="submission" date="2020-04" db="EMBL/GenBank/DDBJ databases">
        <authorList>
            <person name="Hitch T.C.A."/>
            <person name="Wylensek D."/>
            <person name="Clavel T."/>
        </authorList>
    </citation>
    <scope>NUCLEOTIDE SEQUENCE [LARGE SCALE GENOMIC DNA]</scope>
    <source>
        <strain evidence="2 11">WCA3-601-WT-5E</strain>
    </source>
</reference>
<reference evidence="5 9" key="4">
    <citation type="journal article" date="2019" name="Science, e1252229">
        <title>Invertible promoters mediate bacterial phase variation, antibiotic resistance, and host adaptation in the gut.</title>
        <authorList>
            <person name="Jiang X."/>
            <person name="Hall A.B."/>
            <person name="Arthur T.D."/>
            <person name="Plichta D.R."/>
            <person name="Covington C.T."/>
            <person name="Poyet M."/>
            <person name="Crothers J."/>
            <person name="Moses P.L."/>
            <person name="Tolonen A.C."/>
            <person name="Vlamakis H."/>
            <person name="Alm E.J."/>
            <person name="Xavier R.J."/>
        </authorList>
    </citation>
    <scope>NUCLEOTIDE SEQUENCE [LARGE SCALE GENOMIC DNA]</scope>
    <source>
        <strain evidence="5">Bj_0095</strain>
        <strain evidence="9">bj_0095</strain>
    </source>
</reference>
<evidence type="ECO:0000313" key="9">
    <source>
        <dbReference type="Proteomes" id="UP000291917"/>
    </source>
</evidence>
<reference evidence="4 8" key="2">
    <citation type="submission" date="2018-08" db="EMBL/GenBank/DDBJ databases">
        <title>A genome reference for cultivated species of the human gut microbiota.</title>
        <authorList>
            <person name="Zou Y."/>
            <person name="Xue W."/>
            <person name="Luo G."/>
        </authorList>
    </citation>
    <scope>NUCLEOTIDE SEQUENCE [LARGE SCALE GENOMIC DNA]</scope>
    <source>
        <strain evidence="4 8">AM26-26AC</strain>
    </source>
</reference>
<dbReference type="EMBL" id="RCXL01000039">
    <property type="protein sequence ID" value="RYT69091.1"/>
    <property type="molecule type" value="Genomic_DNA"/>
</dbReference>
<evidence type="ECO:0000313" key="4">
    <source>
        <dbReference type="EMBL" id="RHF12800.1"/>
    </source>
</evidence>
<evidence type="ECO:0000313" key="11">
    <source>
        <dbReference type="Proteomes" id="UP000520291"/>
    </source>
</evidence>
<dbReference type="RefSeq" id="WP_004292066.1">
    <property type="nucleotide sequence ID" value="NZ_CABKNQ010000017.1"/>
</dbReference>
<reference evidence="3" key="6">
    <citation type="journal article" date="2021" name="PLoS Genet.">
        <title>Mobile Type VI secretion system loci of the gut Bacteroidales display extensive intra-ecosystem transfer, multi-species spread and geographical clustering.</title>
        <authorList>
            <person name="Garcia-Bayona L."/>
            <person name="Coyne M.J."/>
            <person name="Comstock L.E."/>
        </authorList>
    </citation>
    <scope>NUCLEOTIDE SEQUENCE</scope>
    <source>
        <strain evidence="3">CL11T00C20</strain>
    </source>
</reference>
<evidence type="ECO:0000313" key="10">
    <source>
        <dbReference type="Proteomes" id="UP000335496"/>
    </source>
</evidence>
<keyword evidence="10" id="KW-1185">Reference proteome</keyword>
<dbReference type="EMBL" id="UFSX01000002">
    <property type="protein sequence ID" value="SUV43400.1"/>
    <property type="molecule type" value="Genomic_DNA"/>
</dbReference>
<sequence length="76" mass="8547">MMKRNFIKVCLRQGESLNWENFNNRICVLVLQGSIVVFGRHGKMLFRLNAGEANVFEGTPECTGTSVTNDTEVIIV</sequence>
<reference evidence="1 10" key="3">
    <citation type="journal article" date="2019" name="Nat. Med.">
        <title>A library of human gut bacterial isolates paired with longitudinal multiomics data enables mechanistic microbiome research.</title>
        <authorList>
            <person name="Poyet M."/>
            <person name="Groussin M."/>
            <person name="Gibbons S.M."/>
            <person name="Avila-Pacheco J."/>
            <person name="Jiang X."/>
            <person name="Kearney S.M."/>
            <person name="Perrotta A.R."/>
            <person name="Berdy B."/>
            <person name="Zhao S."/>
            <person name="Lieberman T.D."/>
            <person name="Swanson P.K."/>
            <person name="Smith M."/>
            <person name="Roesemann S."/>
            <person name="Alexander J.E."/>
            <person name="Rich S.A."/>
            <person name="Livny J."/>
            <person name="Vlamakis H."/>
            <person name="Clish C."/>
            <person name="Bullock K."/>
            <person name="Deik A."/>
            <person name="Scott J."/>
            <person name="Pierce K.A."/>
            <person name="Xavier R.J."/>
            <person name="Alm E.J."/>
        </authorList>
    </citation>
    <scope>NUCLEOTIDE SEQUENCE [LARGE SCALE GENOMIC DNA]</scope>
    <source>
        <strain evidence="1 10">BIOML-A1</strain>
    </source>
</reference>
<protein>
    <submittedName>
        <fullName evidence="1">RpoB protein</fullName>
    </submittedName>
</protein>
<gene>
    <name evidence="4" type="ORF">DW701_00850</name>
    <name evidence="5" type="ORF">EAJ03_17785</name>
    <name evidence="1" type="ORF">F2Z23_18045</name>
    <name evidence="2" type="ORF">HF841_00215</name>
    <name evidence="3" type="ORF">INE88_01593</name>
    <name evidence="6" type="ORF">NCTC11155_02793</name>
</gene>
<dbReference type="EMBL" id="JABAGL010000001">
    <property type="protein sequence ID" value="NME84466.1"/>
    <property type="molecule type" value="Genomic_DNA"/>
</dbReference>
<reference evidence="6 7" key="1">
    <citation type="submission" date="2018-06" db="EMBL/GenBank/DDBJ databases">
        <authorList>
            <consortium name="Pathogen Informatics"/>
            <person name="Doyle S."/>
        </authorList>
    </citation>
    <scope>NUCLEOTIDE SEQUENCE [LARGE SCALE GENOMIC DNA]</scope>
    <source>
        <strain evidence="6 7">NCTC11155</strain>
    </source>
</reference>
<dbReference type="Proteomes" id="UP000520291">
    <property type="component" value="Unassembled WGS sequence"/>
</dbReference>
<dbReference type="Proteomes" id="UP000283538">
    <property type="component" value="Unassembled WGS sequence"/>
</dbReference>
<evidence type="ECO:0000313" key="3">
    <source>
        <dbReference type="EMBL" id="QUT44789.1"/>
    </source>
</evidence>
<organism evidence="6 7">
    <name type="scientific">Bacteroides eggerthii</name>
    <dbReference type="NCBI Taxonomy" id="28111"/>
    <lineage>
        <taxon>Bacteria</taxon>
        <taxon>Pseudomonadati</taxon>
        <taxon>Bacteroidota</taxon>
        <taxon>Bacteroidia</taxon>
        <taxon>Bacteroidales</taxon>
        <taxon>Bacteroidaceae</taxon>
        <taxon>Bacteroides</taxon>
    </lineage>
</organism>
<dbReference type="Proteomes" id="UP000254424">
    <property type="component" value="Unassembled WGS sequence"/>
</dbReference>